<evidence type="ECO:0000313" key="2">
    <source>
        <dbReference type="EMBL" id="PMC55613.1"/>
    </source>
</evidence>
<gene>
    <name evidence="2" type="ORF">CJ213_00245</name>
</gene>
<evidence type="ECO:0000313" key="3">
    <source>
        <dbReference type="Proteomes" id="UP000235293"/>
    </source>
</evidence>
<protein>
    <submittedName>
        <fullName evidence="2">Uncharacterized protein</fullName>
    </submittedName>
</protein>
<sequence>MCCLKNTSVRAERRHARAGNALATKLALEVQWTSNLSEFPLRVAFARYALSASAGRRAEPQAADSPSEEEKSKNLCDRHGY</sequence>
<feature type="region of interest" description="Disordered" evidence="1">
    <location>
        <begin position="56"/>
        <end position="81"/>
    </location>
</feature>
<dbReference type="Proteomes" id="UP000235293">
    <property type="component" value="Unassembled WGS sequence"/>
</dbReference>
<dbReference type="AlphaFoldDB" id="A0A9X7FG70"/>
<organism evidence="2 3">
    <name type="scientific">Gardnerella swidsinskii</name>
    <dbReference type="NCBI Taxonomy" id="2792979"/>
    <lineage>
        <taxon>Bacteria</taxon>
        <taxon>Bacillati</taxon>
        <taxon>Actinomycetota</taxon>
        <taxon>Actinomycetes</taxon>
        <taxon>Bifidobacteriales</taxon>
        <taxon>Bifidobacteriaceae</taxon>
        <taxon>Gardnerella</taxon>
    </lineage>
</organism>
<comment type="caution">
    <text evidence="2">The sequence shown here is derived from an EMBL/GenBank/DDBJ whole genome shotgun (WGS) entry which is preliminary data.</text>
</comment>
<proteinExistence type="predicted"/>
<name>A0A9X7FG70_9BIFI</name>
<evidence type="ECO:0000256" key="1">
    <source>
        <dbReference type="SAM" id="MobiDB-lite"/>
    </source>
</evidence>
<feature type="compositionally biased region" description="Basic and acidic residues" evidence="1">
    <location>
        <begin position="68"/>
        <end position="81"/>
    </location>
</feature>
<accession>A0A9X7FG70</accession>
<reference evidence="2 3" key="1">
    <citation type="submission" date="2017-09" db="EMBL/GenBank/DDBJ databases">
        <title>Bacterial strain isolated from the female urinary microbiota.</title>
        <authorList>
            <person name="Thomas-White K."/>
            <person name="Kumar N."/>
            <person name="Forster S."/>
            <person name="Putonti C."/>
            <person name="Lawley T."/>
            <person name="Wolfe A.J."/>
        </authorList>
    </citation>
    <scope>NUCLEOTIDE SEQUENCE [LARGE SCALE GENOMIC DNA]</scope>
    <source>
        <strain evidence="2 3">UMB0411</strain>
    </source>
</reference>
<dbReference type="EMBL" id="PNGY01000001">
    <property type="protein sequence ID" value="PMC55613.1"/>
    <property type="molecule type" value="Genomic_DNA"/>
</dbReference>